<reference evidence="1" key="2">
    <citation type="submission" date="2020-09" db="EMBL/GenBank/DDBJ databases">
        <authorList>
            <person name="Sun Q."/>
            <person name="Ohkuma M."/>
        </authorList>
    </citation>
    <scope>NUCLEOTIDE SEQUENCE</scope>
    <source>
        <strain evidence="1">JCM 13919</strain>
    </source>
</reference>
<dbReference type="EMBL" id="BMOB01000015">
    <property type="protein sequence ID" value="GGI93263.1"/>
    <property type="molecule type" value="Genomic_DNA"/>
</dbReference>
<keyword evidence="2" id="KW-1185">Reference proteome</keyword>
<comment type="caution">
    <text evidence="1">The sequence shown here is derived from an EMBL/GenBank/DDBJ whole genome shotgun (WGS) entry which is preliminary data.</text>
</comment>
<dbReference type="AlphaFoldDB" id="A0A917K1C1"/>
<accession>A0A917K1C1</accession>
<name>A0A917K1C1_9GAMM</name>
<evidence type="ECO:0000313" key="1">
    <source>
        <dbReference type="EMBL" id="GGI93263.1"/>
    </source>
</evidence>
<sequence>MEHDFSNMPDDILQKLVELQHPPAIAEIEKRNLARESEMQKQAADPIAQLAKNDTTFAKVMAGQISPHDFLTKPEYQVTKQKFITEFNNQCPELANSQFGQDSLASAWLTKLRYNEDMTNEQFTHHIQRGEQIFFVKPDDTLVLDLINGDPNQNDNISMQWGIEALTGIESFDSGVARVRFPKSVGPKIYQAFKTAGAPYRSSTHALATRLEDGLGKDVVNESDRKFTPRGAGHTLMVATSKDGSNKLGGDFDLVLKREDYGFRDKLSHTMRHAVGGLKKLVGYSNLIGKKSSLAKQCESEHGKGPKIHRKEHLSELKSQSANLINLLEAGKKIGLFQGFKTKWCIRIAMPPFEKKILSASAEERQGIGQFLKDLAVNQDKLKATNQKDLDAVQGLINQAANSGDFSNFREGNEVMVDCSQQGKPQLLDGIAKESDNAPVDREALAQEGIVVTSEYNDEVKNDLTEGEQRIAEEMVGASPQQLRP</sequence>
<organism evidence="1 2">
    <name type="scientific">Legionella impletisoli</name>
    <dbReference type="NCBI Taxonomy" id="343510"/>
    <lineage>
        <taxon>Bacteria</taxon>
        <taxon>Pseudomonadati</taxon>
        <taxon>Pseudomonadota</taxon>
        <taxon>Gammaproteobacteria</taxon>
        <taxon>Legionellales</taxon>
        <taxon>Legionellaceae</taxon>
        <taxon>Legionella</taxon>
    </lineage>
</organism>
<dbReference type="Proteomes" id="UP000630149">
    <property type="component" value="Unassembled WGS sequence"/>
</dbReference>
<dbReference type="OrthoDB" id="5636206at2"/>
<protein>
    <submittedName>
        <fullName evidence="1">Uncharacterized protein</fullName>
    </submittedName>
</protein>
<gene>
    <name evidence="1" type="ORF">GCM10007966_22270</name>
</gene>
<dbReference type="RefSeq" id="WP_131776433.1">
    <property type="nucleotide sequence ID" value="NZ_BMOB01000015.1"/>
</dbReference>
<reference evidence="1" key="1">
    <citation type="journal article" date="2014" name="Int. J. Syst. Evol. Microbiol.">
        <title>Complete genome sequence of Corynebacterium casei LMG S-19264T (=DSM 44701T), isolated from a smear-ripened cheese.</title>
        <authorList>
            <consortium name="US DOE Joint Genome Institute (JGI-PGF)"/>
            <person name="Walter F."/>
            <person name="Albersmeier A."/>
            <person name="Kalinowski J."/>
            <person name="Ruckert C."/>
        </authorList>
    </citation>
    <scope>NUCLEOTIDE SEQUENCE</scope>
    <source>
        <strain evidence="1">JCM 13919</strain>
    </source>
</reference>
<proteinExistence type="predicted"/>
<evidence type="ECO:0000313" key="2">
    <source>
        <dbReference type="Proteomes" id="UP000630149"/>
    </source>
</evidence>